<name>A0A369WEC0_9HYPH</name>
<feature type="signal peptide" evidence="1">
    <location>
        <begin position="1"/>
        <end position="23"/>
    </location>
</feature>
<dbReference type="Proteomes" id="UP000253759">
    <property type="component" value="Unassembled WGS sequence"/>
</dbReference>
<gene>
    <name evidence="2" type="ORF">DVH29_00630</name>
</gene>
<evidence type="ECO:0000256" key="1">
    <source>
        <dbReference type="SAM" id="SignalP"/>
    </source>
</evidence>
<dbReference type="RefSeq" id="WP_114644211.1">
    <property type="nucleotide sequence ID" value="NZ_QQNH01000001.1"/>
</dbReference>
<feature type="chain" id="PRO_5016655577" description="Lipoprotein" evidence="1">
    <location>
        <begin position="24"/>
        <end position="274"/>
    </location>
</feature>
<dbReference type="PROSITE" id="PS51257">
    <property type="entry name" value="PROKAR_LIPOPROTEIN"/>
    <property type="match status" value="1"/>
</dbReference>
<comment type="caution">
    <text evidence="2">The sequence shown here is derived from an EMBL/GenBank/DDBJ whole genome shotgun (WGS) entry which is preliminary data.</text>
</comment>
<sequence>MTIDWRRNAAGVAMGVIACAALAGCAARPVGDFGRAAPSVLHDEILPFAGQARAAHAGEPVSRFNLTDQEREMHDRVWRFLVAPHAHDWFYDTAVEMQRTRLSGVRDTEFLADRYYETLRATRYASSRVRYGKVGNDIALDIATLPATFAAICRVIEVDRQRAIAVAHVALGAQEGPAEVAARKWENDQTIAWFTRALDYRFTSYSLALERLLVETPHEEGRLVDAQLARMQPYVERARAGDFCLTGGDGLVFKDTPLPSRFETGGGGVELVRK</sequence>
<organism evidence="2 3">
    <name type="scientific">Pelagibacterium lacus</name>
    <dbReference type="NCBI Taxonomy" id="2282655"/>
    <lineage>
        <taxon>Bacteria</taxon>
        <taxon>Pseudomonadati</taxon>
        <taxon>Pseudomonadota</taxon>
        <taxon>Alphaproteobacteria</taxon>
        <taxon>Hyphomicrobiales</taxon>
        <taxon>Devosiaceae</taxon>
        <taxon>Pelagibacterium</taxon>
    </lineage>
</organism>
<keyword evidence="3" id="KW-1185">Reference proteome</keyword>
<evidence type="ECO:0008006" key="4">
    <source>
        <dbReference type="Google" id="ProtNLM"/>
    </source>
</evidence>
<evidence type="ECO:0000313" key="2">
    <source>
        <dbReference type="EMBL" id="RDE10491.1"/>
    </source>
</evidence>
<dbReference type="OrthoDB" id="8478167at2"/>
<protein>
    <recommendedName>
        <fullName evidence="4">Lipoprotein</fullName>
    </recommendedName>
</protein>
<accession>A0A369WEC0</accession>
<evidence type="ECO:0000313" key="3">
    <source>
        <dbReference type="Proteomes" id="UP000253759"/>
    </source>
</evidence>
<dbReference type="EMBL" id="QQNH01000001">
    <property type="protein sequence ID" value="RDE10491.1"/>
    <property type="molecule type" value="Genomic_DNA"/>
</dbReference>
<reference evidence="3" key="1">
    <citation type="submission" date="2018-07" db="EMBL/GenBank/DDBJ databases">
        <authorList>
            <person name="Liu B.-T."/>
            <person name="Du Z."/>
        </authorList>
    </citation>
    <scope>NUCLEOTIDE SEQUENCE [LARGE SCALE GENOMIC DNA]</scope>
    <source>
        <strain evidence="3">XYN52</strain>
    </source>
</reference>
<keyword evidence="1" id="KW-0732">Signal</keyword>
<proteinExistence type="predicted"/>
<dbReference type="AlphaFoldDB" id="A0A369WEC0"/>